<organism evidence="1 2">
    <name type="scientific">Telmatospirillum siberiense</name>
    <dbReference type="NCBI Taxonomy" id="382514"/>
    <lineage>
        <taxon>Bacteria</taxon>
        <taxon>Pseudomonadati</taxon>
        <taxon>Pseudomonadota</taxon>
        <taxon>Alphaproteobacteria</taxon>
        <taxon>Rhodospirillales</taxon>
        <taxon>Rhodospirillaceae</taxon>
        <taxon>Telmatospirillum</taxon>
    </lineage>
</organism>
<proteinExistence type="predicted"/>
<evidence type="ECO:0000313" key="1">
    <source>
        <dbReference type="EMBL" id="PKU26486.1"/>
    </source>
</evidence>
<dbReference type="AlphaFoldDB" id="A0A2N3Q1F1"/>
<sequence>MPWKGFAETIRSAKLCAVNDRTGGLPMRTRPVFFDAPRHRMGAGDSRPAHGVPVLKATAIARRP</sequence>
<evidence type="ECO:0000313" key="2">
    <source>
        <dbReference type="Proteomes" id="UP000233293"/>
    </source>
</evidence>
<keyword evidence="2" id="KW-1185">Reference proteome</keyword>
<dbReference type="Proteomes" id="UP000233293">
    <property type="component" value="Unassembled WGS sequence"/>
</dbReference>
<reference evidence="2" key="1">
    <citation type="submission" date="2017-12" db="EMBL/GenBank/DDBJ databases">
        <title>Draft genome sequence of Telmatospirillum siberiense 26-4b1T, an acidotolerant peatland alphaproteobacterium potentially involved in sulfur cycling.</title>
        <authorList>
            <person name="Hausmann B."/>
            <person name="Pjevac P."/>
            <person name="Schreck K."/>
            <person name="Herbold C.W."/>
            <person name="Daims H."/>
            <person name="Wagner M."/>
            <person name="Pester M."/>
            <person name="Loy A."/>
        </authorList>
    </citation>
    <scope>NUCLEOTIDE SEQUENCE [LARGE SCALE GENOMIC DNA]</scope>
    <source>
        <strain evidence="2">26-4b1</strain>
    </source>
</reference>
<protein>
    <submittedName>
        <fullName evidence="1">Uncharacterized protein</fullName>
    </submittedName>
</protein>
<accession>A0A2N3Q1F1</accession>
<comment type="caution">
    <text evidence="1">The sequence shown here is derived from an EMBL/GenBank/DDBJ whole genome shotgun (WGS) entry which is preliminary data.</text>
</comment>
<dbReference type="EMBL" id="PIUM01000001">
    <property type="protein sequence ID" value="PKU26486.1"/>
    <property type="molecule type" value="Genomic_DNA"/>
</dbReference>
<name>A0A2N3Q1F1_9PROT</name>
<gene>
    <name evidence="1" type="ORF">CWS72_01175</name>
</gene>